<accession>A0ACC2AH09</accession>
<protein>
    <submittedName>
        <fullName evidence="1">Uncharacterized protein</fullName>
    </submittedName>
</protein>
<keyword evidence="2" id="KW-1185">Reference proteome</keyword>
<sequence>MEVSNGSKEMLDMIFGNEALVRVTRGPVSNGGGTGKGVPPTSAPAFSTVKLPSQQSTAVLQSASVSENPKQGMAPSNLQCSFGVPQSIQSGTPLGGASALSQLQKSVKATSLHVDRVMDRGRKILYGGKGSRGGGSSKKRSRSSQVASPSADDVAIDEGLPPMKIGCTGTRQCAATCEKVEKMPSRKSRAQGSRRNEKKGCQQSVSTVSDQLHSKGRSNSLARAGTTGILDLYGLKAKPVDLTRHMIDVPLDQLLSGTYKSPEVSQRDVGGNEGNLEKLITNVLNFLSKPLAGSAPLSSSGTDSVNALNLEGQSSKLLLDLESSLQPEEEVPAEIPDRKTSKEKSAKDLSMLPVNKGSELDTNRNEESNLSILDLSTKFSVDSLPDLPLEEFFSRLKLPPSAPLDVLLSDSKLEGAAELADLFGPPSSNSVHGNSIPPLPYSLPIVGPVKTHVDYDRTGKSGKVCERRWFRGGTNELDAKGYQALIGRAAQDAKKSTNHCSGTENGNCNNVDGRLGKNSTCVTSEQVVSIGSVRATLDAQGGTQNCTFAAPRLQVRPSGHSEVDCNEVHVLERPMELDADKESELFAKRGEEKSVLQTELVTTQEGSFKQKTSFDAAQLLLTSKHFCVDESVAPYSPGVQDAAQVLFGMANSVPPLSLGGKGQIEKGKRHRLFQPDSAGLTQKASKIARTESRMDRSPVSLHTKSEEKGANNAVDGSITLKKVPTFEKSKSISQVSQISTAVERLLGSSCQPGGASNHPRGSVLLLAAQSGSPITKFEEGHHFAKEICREANSGDCSVASKTLSKTSYQPGRPSKESLTLKVRTFTGGPPKQKRVMTTNFPKVSLSSGGSKGLAESSRSSQKIAPSTLDSVLGSKADSTFIVPVKSWRKNPSMEKQDTRQRQDSRFAKPSRE</sequence>
<organism evidence="1 2">
    <name type="scientific">Diphasiastrum complanatum</name>
    <name type="common">Issler's clubmoss</name>
    <name type="synonym">Lycopodium complanatum</name>
    <dbReference type="NCBI Taxonomy" id="34168"/>
    <lineage>
        <taxon>Eukaryota</taxon>
        <taxon>Viridiplantae</taxon>
        <taxon>Streptophyta</taxon>
        <taxon>Embryophyta</taxon>
        <taxon>Tracheophyta</taxon>
        <taxon>Lycopodiopsida</taxon>
        <taxon>Lycopodiales</taxon>
        <taxon>Lycopodiaceae</taxon>
        <taxon>Lycopodioideae</taxon>
        <taxon>Diphasiastrum</taxon>
    </lineage>
</organism>
<name>A0ACC2AH09_DIPCM</name>
<proteinExistence type="predicted"/>
<dbReference type="Proteomes" id="UP001162992">
    <property type="component" value="Chromosome 22"/>
</dbReference>
<evidence type="ECO:0000313" key="2">
    <source>
        <dbReference type="Proteomes" id="UP001162992"/>
    </source>
</evidence>
<evidence type="ECO:0000313" key="1">
    <source>
        <dbReference type="EMBL" id="KAJ7516725.1"/>
    </source>
</evidence>
<gene>
    <name evidence="1" type="ORF">O6H91_22G068700</name>
</gene>
<dbReference type="EMBL" id="CM055113">
    <property type="protein sequence ID" value="KAJ7516725.1"/>
    <property type="molecule type" value="Genomic_DNA"/>
</dbReference>
<comment type="caution">
    <text evidence="1">The sequence shown here is derived from an EMBL/GenBank/DDBJ whole genome shotgun (WGS) entry which is preliminary data.</text>
</comment>
<reference evidence="2" key="1">
    <citation type="journal article" date="2024" name="Proc. Natl. Acad. Sci. U.S.A.">
        <title>Extraordinary preservation of gene collinearity over three hundred million years revealed in homosporous lycophytes.</title>
        <authorList>
            <person name="Li C."/>
            <person name="Wickell D."/>
            <person name="Kuo L.Y."/>
            <person name="Chen X."/>
            <person name="Nie B."/>
            <person name="Liao X."/>
            <person name="Peng D."/>
            <person name="Ji J."/>
            <person name="Jenkins J."/>
            <person name="Williams M."/>
            <person name="Shu S."/>
            <person name="Plott C."/>
            <person name="Barry K."/>
            <person name="Rajasekar S."/>
            <person name="Grimwood J."/>
            <person name="Han X."/>
            <person name="Sun S."/>
            <person name="Hou Z."/>
            <person name="He W."/>
            <person name="Dai G."/>
            <person name="Sun C."/>
            <person name="Schmutz J."/>
            <person name="Leebens-Mack J.H."/>
            <person name="Li F.W."/>
            <person name="Wang L."/>
        </authorList>
    </citation>
    <scope>NUCLEOTIDE SEQUENCE [LARGE SCALE GENOMIC DNA]</scope>
    <source>
        <strain evidence="2">cv. PW_Plant_1</strain>
    </source>
</reference>